<gene>
    <name evidence="2" type="ORF">SAMN05216587_101133</name>
</gene>
<dbReference type="RefSeq" id="WP_074811651.1">
    <property type="nucleotide sequence ID" value="NZ_FOJX01000001.1"/>
</dbReference>
<sequence>MENKDKLKIFPNTVLESGYGLVGKIVMKDRRIKAGSKALYAYLCTHARFQDGSYDSAYPSRAVICEDLGITKDTYYRYLNPLIEIGYISVQKHLSERHVFQHNTFIIEIVPCPKNKDMGNDGINEPCPDNRDKDKPDTENVDTNNNNTNNNNYINNTTTYKHRVSELNEQARRIVVQFAIPEITILRFMENYKVETVEKNLLLMSVVSEKKRINNPPGWLHAALRDGYADNVEAYHKQQEDIRREQHIQNEKIQQAMQKQITQEMIDKLANSKTIEKYGSGYDAAKNFLASLKGDLANA</sequence>
<feature type="compositionally biased region" description="Low complexity" evidence="1">
    <location>
        <begin position="141"/>
        <end position="155"/>
    </location>
</feature>
<reference evidence="2 3" key="1">
    <citation type="submission" date="2016-10" db="EMBL/GenBank/DDBJ databases">
        <authorList>
            <person name="de Groot N.N."/>
        </authorList>
    </citation>
    <scope>NUCLEOTIDE SEQUENCE [LARGE SCALE GENOMIC DNA]</scope>
    <source>
        <strain evidence="2 3">L14</strain>
    </source>
</reference>
<evidence type="ECO:0000313" key="2">
    <source>
        <dbReference type="EMBL" id="SFA69858.1"/>
    </source>
</evidence>
<evidence type="ECO:0000256" key="1">
    <source>
        <dbReference type="SAM" id="MobiDB-lite"/>
    </source>
</evidence>
<proteinExistence type="predicted"/>
<name>A0A1I0V0L2_SELRU</name>
<feature type="compositionally biased region" description="Basic and acidic residues" evidence="1">
    <location>
        <begin position="128"/>
        <end position="138"/>
    </location>
</feature>
<protein>
    <submittedName>
        <fullName evidence="2">Helix-turn-helix domain-containing protein</fullName>
    </submittedName>
</protein>
<organism evidence="2 3">
    <name type="scientific">Selenomonas ruminantium</name>
    <dbReference type="NCBI Taxonomy" id="971"/>
    <lineage>
        <taxon>Bacteria</taxon>
        <taxon>Bacillati</taxon>
        <taxon>Bacillota</taxon>
        <taxon>Negativicutes</taxon>
        <taxon>Selenomonadales</taxon>
        <taxon>Selenomonadaceae</taxon>
        <taxon>Selenomonas</taxon>
    </lineage>
</organism>
<feature type="region of interest" description="Disordered" evidence="1">
    <location>
        <begin position="119"/>
        <end position="155"/>
    </location>
</feature>
<dbReference type="Pfam" id="PF13730">
    <property type="entry name" value="HTH_36"/>
    <property type="match status" value="1"/>
</dbReference>
<evidence type="ECO:0000313" key="3">
    <source>
        <dbReference type="Proteomes" id="UP000183843"/>
    </source>
</evidence>
<dbReference type="Proteomes" id="UP000183843">
    <property type="component" value="Unassembled WGS sequence"/>
</dbReference>
<dbReference type="AlphaFoldDB" id="A0A1I0V0L2"/>
<dbReference type="EMBL" id="FOJX01000001">
    <property type="protein sequence ID" value="SFA69858.1"/>
    <property type="molecule type" value="Genomic_DNA"/>
</dbReference>
<accession>A0A1I0V0L2</accession>